<organism evidence="1">
    <name type="scientific">Leptolyngbya sp. NK1-12</name>
    <dbReference type="NCBI Taxonomy" id="2547451"/>
    <lineage>
        <taxon>Bacteria</taxon>
        <taxon>Bacillati</taxon>
        <taxon>Cyanobacteriota</taxon>
        <taxon>Cyanophyceae</taxon>
        <taxon>Leptolyngbyales</taxon>
        <taxon>Leptolyngbyaceae</taxon>
        <taxon>Leptolyngbya group</taxon>
        <taxon>Leptolyngbya</taxon>
    </lineage>
</organism>
<dbReference type="EMBL" id="CP053586">
    <property type="protein sequence ID" value="WNZ26121.1"/>
    <property type="molecule type" value="Genomic_DNA"/>
</dbReference>
<dbReference type="InterPro" id="IPR025528">
    <property type="entry name" value="BrnA_antitoxin"/>
</dbReference>
<reference evidence="1" key="1">
    <citation type="submission" date="2020-05" db="EMBL/GenBank/DDBJ databases">
        <authorList>
            <person name="Zhu T."/>
            <person name="Keshari N."/>
            <person name="Lu X."/>
        </authorList>
    </citation>
    <scope>NUCLEOTIDE SEQUENCE</scope>
    <source>
        <strain evidence="1">NK1-12</strain>
    </source>
</reference>
<sequence length="86" mass="10000">MTISPERLEELQSIPDSEINLSDIPELDENFWKEAQMVRPKPKKAVSLRLDNDVLDWFKGQGKGYQSLINSVLRSYVEHQIKLSKE</sequence>
<protein>
    <submittedName>
        <fullName evidence="1">BrnA antitoxin family protein</fullName>
    </submittedName>
</protein>
<dbReference type="AlphaFoldDB" id="A0AA96WNV1"/>
<dbReference type="Pfam" id="PF14384">
    <property type="entry name" value="BrnA_antitoxin"/>
    <property type="match status" value="1"/>
</dbReference>
<accession>A0AA96WNV1</accession>
<evidence type="ECO:0000313" key="1">
    <source>
        <dbReference type="EMBL" id="WNZ26121.1"/>
    </source>
</evidence>
<name>A0AA96WNV1_9CYAN</name>
<proteinExistence type="predicted"/>
<dbReference type="RefSeq" id="WP_316432321.1">
    <property type="nucleotide sequence ID" value="NZ_CP053586.1"/>
</dbReference>
<gene>
    <name evidence="1" type="ORF">HJG54_27040</name>
</gene>